<feature type="transmembrane region" description="Helical" evidence="1">
    <location>
        <begin position="180"/>
        <end position="199"/>
    </location>
</feature>
<evidence type="ECO:0000256" key="1">
    <source>
        <dbReference type="SAM" id="Phobius"/>
    </source>
</evidence>
<protein>
    <recommendedName>
        <fullName evidence="4">DUF5671 domain-containing protein</fullName>
    </recommendedName>
</protein>
<keyword evidence="1" id="KW-0812">Transmembrane</keyword>
<reference evidence="2 3" key="1">
    <citation type="journal article" date="2020" name="Biotechnol. Biofuels">
        <title>New insights from the biogas microbiome by comprehensive genome-resolved metagenomics of nearly 1600 species originating from multiple anaerobic digesters.</title>
        <authorList>
            <person name="Campanaro S."/>
            <person name="Treu L."/>
            <person name="Rodriguez-R L.M."/>
            <person name="Kovalovszki A."/>
            <person name="Ziels R.M."/>
            <person name="Maus I."/>
            <person name="Zhu X."/>
            <person name="Kougias P.G."/>
            <person name="Basile A."/>
            <person name="Luo G."/>
            <person name="Schluter A."/>
            <person name="Konstantinidis K.T."/>
            <person name="Angelidaki I."/>
        </authorList>
    </citation>
    <scope>NUCLEOTIDE SEQUENCE [LARGE SCALE GENOMIC DNA]</scope>
    <source>
        <strain evidence="2">AS19jrsBPTG_9</strain>
    </source>
</reference>
<gene>
    <name evidence="2" type="ORF">GX888_02250</name>
</gene>
<proteinExistence type="predicted"/>
<organism evidence="2 3">
    <name type="scientific">Candidatus Dojkabacteria bacterium</name>
    <dbReference type="NCBI Taxonomy" id="2099670"/>
    <lineage>
        <taxon>Bacteria</taxon>
        <taxon>Candidatus Dojkabacteria</taxon>
    </lineage>
</organism>
<dbReference type="EMBL" id="JAAZIL010000054">
    <property type="protein sequence ID" value="NLZ24544.1"/>
    <property type="molecule type" value="Genomic_DNA"/>
</dbReference>
<feature type="transmembrane region" description="Helical" evidence="1">
    <location>
        <begin position="144"/>
        <end position="168"/>
    </location>
</feature>
<evidence type="ECO:0000313" key="2">
    <source>
        <dbReference type="EMBL" id="NLZ24544.1"/>
    </source>
</evidence>
<feature type="transmembrane region" description="Helical" evidence="1">
    <location>
        <begin position="102"/>
        <end position="123"/>
    </location>
</feature>
<name>A0A847VDG8_9BACT</name>
<dbReference type="AlphaFoldDB" id="A0A847VDG8"/>
<dbReference type="Proteomes" id="UP000564033">
    <property type="component" value="Unassembled WGS sequence"/>
</dbReference>
<keyword evidence="1" id="KW-1133">Transmembrane helix</keyword>
<keyword evidence="1" id="KW-0472">Membrane</keyword>
<sequence>MKKEQKTPNLKISSHTLLQLYLYLISFITLGVLVIGIGLTSKVSLSYKISIPFSYTLSTANKEKDSIDYRDSEEFQECYSGEVMRFYNEDFCFDKSERKTELVTGISLIVSMSLLFGMHRYAISRISKQKSIVWIKKAYLFFSLLLYSLLTIILIPLTIYLLTSFFLFEPSPDMYYSPSAPAMSTATMITTIPLWIYFLKKTTELKEK</sequence>
<comment type="caution">
    <text evidence="2">The sequence shown here is derived from an EMBL/GenBank/DDBJ whole genome shotgun (WGS) entry which is preliminary data.</text>
</comment>
<feature type="transmembrane region" description="Helical" evidence="1">
    <location>
        <begin position="20"/>
        <end position="39"/>
    </location>
</feature>
<evidence type="ECO:0008006" key="4">
    <source>
        <dbReference type="Google" id="ProtNLM"/>
    </source>
</evidence>
<accession>A0A847VDG8</accession>
<evidence type="ECO:0000313" key="3">
    <source>
        <dbReference type="Proteomes" id="UP000564033"/>
    </source>
</evidence>